<feature type="domain" description="RNA-binding S4" evidence="6">
    <location>
        <begin position="15"/>
        <end position="75"/>
    </location>
</feature>
<dbReference type="CDD" id="cd02869">
    <property type="entry name" value="PseudoU_synth_RluA_like"/>
    <property type="match status" value="1"/>
</dbReference>
<organism evidence="7 8">
    <name type="scientific">Eiseniibacteriota bacterium</name>
    <dbReference type="NCBI Taxonomy" id="2212470"/>
    <lineage>
        <taxon>Bacteria</taxon>
        <taxon>Candidatus Eiseniibacteriota</taxon>
    </lineage>
</organism>
<dbReference type="EMBL" id="VBPA01000201">
    <property type="protein sequence ID" value="TMQ70473.1"/>
    <property type="molecule type" value="Genomic_DNA"/>
</dbReference>
<dbReference type="InterPro" id="IPR006225">
    <property type="entry name" value="PsdUridine_synth_RluC/D"/>
</dbReference>
<dbReference type="InterPro" id="IPR050188">
    <property type="entry name" value="RluA_PseudoU_synthase"/>
</dbReference>
<reference evidence="7 8" key="1">
    <citation type="journal article" date="2019" name="Nat. Microbiol.">
        <title>Mediterranean grassland soil C-N compound turnover is dependent on rainfall and depth, and is mediated by genomically divergent microorganisms.</title>
        <authorList>
            <person name="Diamond S."/>
            <person name="Andeer P.F."/>
            <person name="Li Z."/>
            <person name="Crits-Christoph A."/>
            <person name="Burstein D."/>
            <person name="Anantharaman K."/>
            <person name="Lane K.R."/>
            <person name="Thomas B.C."/>
            <person name="Pan C."/>
            <person name="Northen T.R."/>
            <person name="Banfield J.F."/>
        </authorList>
    </citation>
    <scope>NUCLEOTIDE SEQUENCE [LARGE SCALE GENOMIC DNA]</scope>
    <source>
        <strain evidence="7">WS_10</strain>
    </source>
</reference>
<comment type="caution">
    <text evidence="7">The sequence shown here is derived from an EMBL/GenBank/DDBJ whole genome shotgun (WGS) entry which is preliminary data.</text>
</comment>
<dbReference type="Gene3D" id="3.10.290.10">
    <property type="entry name" value="RNA-binding S4 domain"/>
    <property type="match status" value="1"/>
</dbReference>
<evidence type="ECO:0000256" key="4">
    <source>
        <dbReference type="PROSITE-ProRule" id="PRU00182"/>
    </source>
</evidence>
<evidence type="ECO:0000313" key="8">
    <source>
        <dbReference type="Proteomes" id="UP000319836"/>
    </source>
</evidence>
<dbReference type="CDD" id="cd00165">
    <property type="entry name" value="S4"/>
    <property type="match status" value="1"/>
</dbReference>
<comment type="catalytic activity">
    <reaction evidence="5">
        <text>a uridine in RNA = a pseudouridine in RNA</text>
        <dbReference type="Rhea" id="RHEA:48348"/>
        <dbReference type="Rhea" id="RHEA-COMP:12068"/>
        <dbReference type="Rhea" id="RHEA-COMP:12069"/>
        <dbReference type="ChEBI" id="CHEBI:65314"/>
        <dbReference type="ChEBI" id="CHEBI:65315"/>
    </reaction>
</comment>
<dbReference type="InterPro" id="IPR002942">
    <property type="entry name" value="S4_RNA-bd"/>
</dbReference>
<dbReference type="Gene3D" id="3.30.2350.10">
    <property type="entry name" value="Pseudouridine synthase"/>
    <property type="match status" value="1"/>
</dbReference>
<keyword evidence="4" id="KW-0694">RNA-binding</keyword>
<dbReference type="InterPro" id="IPR020103">
    <property type="entry name" value="PsdUridine_synth_cat_dom_sf"/>
</dbReference>
<dbReference type="InterPro" id="IPR036986">
    <property type="entry name" value="S4_RNA-bd_sf"/>
</dbReference>
<dbReference type="Proteomes" id="UP000319836">
    <property type="component" value="Unassembled WGS sequence"/>
</dbReference>
<dbReference type="GO" id="GO:0003723">
    <property type="term" value="F:RNA binding"/>
    <property type="evidence" value="ECO:0007669"/>
    <property type="project" value="UniProtKB-KW"/>
</dbReference>
<dbReference type="SUPFAM" id="SSF55174">
    <property type="entry name" value="Alpha-L RNA-binding motif"/>
    <property type="match status" value="1"/>
</dbReference>
<proteinExistence type="inferred from homology"/>
<dbReference type="PROSITE" id="PS50889">
    <property type="entry name" value="S4"/>
    <property type="match status" value="1"/>
</dbReference>
<dbReference type="PANTHER" id="PTHR21600">
    <property type="entry name" value="MITOCHONDRIAL RNA PSEUDOURIDINE SYNTHASE"/>
    <property type="match status" value="1"/>
</dbReference>
<evidence type="ECO:0000256" key="2">
    <source>
        <dbReference type="ARBA" id="ARBA00023235"/>
    </source>
</evidence>
<name>A0A538U3N2_UNCEI</name>
<comment type="function">
    <text evidence="5">Responsible for synthesis of pseudouridine from uracil.</text>
</comment>
<dbReference type="PROSITE" id="PS01129">
    <property type="entry name" value="PSI_RLU"/>
    <property type="match status" value="1"/>
</dbReference>
<feature type="active site" evidence="3">
    <location>
        <position position="138"/>
    </location>
</feature>
<accession>A0A538U3N2</accession>
<dbReference type="PANTHER" id="PTHR21600:SF44">
    <property type="entry name" value="RIBOSOMAL LARGE SUBUNIT PSEUDOURIDINE SYNTHASE D"/>
    <property type="match status" value="1"/>
</dbReference>
<dbReference type="NCBIfam" id="TIGR00005">
    <property type="entry name" value="rluA_subfam"/>
    <property type="match status" value="1"/>
</dbReference>
<sequence>MPTLTWSVPETGAGKRLDRFLAGAQTDLSRSGLQGLIREGRATVNGRAARASSKLKAGDRVTVELPLPTPSALEPEAWPLDVVFEDPDVIVIAKPAGLVVHPGAGVPRGTLVHALLHRYPEIASVGGSGRPGLVHRLDKDTSGLLVVARSPRAYRALVEAIRARAVHRRYQALVWGDPRATSGTIEGAIGRDSRDRRRMTVVRRGGKPARTHWKVEERFGMAARLEVDLDTGRTHQIRVHLTHIGHPVVGDPVYGGRVKKVLSLRRADASLRDEILKHLPRQALHASELELPHPVTGRALTFALPWPGDFTQAIETLRLHRARTS</sequence>
<protein>
    <recommendedName>
        <fullName evidence="5">Pseudouridine synthase</fullName>
        <ecNumber evidence="5">5.4.99.-</ecNumber>
    </recommendedName>
</protein>
<evidence type="ECO:0000313" key="7">
    <source>
        <dbReference type="EMBL" id="TMQ70473.1"/>
    </source>
</evidence>
<dbReference type="Pfam" id="PF01479">
    <property type="entry name" value="S4"/>
    <property type="match status" value="1"/>
</dbReference>
<evidence type="ECO:0000259" key="6">
    <source>
        <dbReference type="SMART" id="SM00363"/>
    </source>
</evidence>
<evidence type="ECO:0000256" key="3">
    <source>
        <dbReference type="PIRSR" id="PIRSR606225-1"/>
    </source>
</evidence>
<dbReference type="InterPro" id="IPR006145">
    <property type="entry name" value="PsdUridine_synth_RsuA/RluA"/>
</dbReference>
<dbReference type="EC" id="5.4.99.-" evidence="5"/>
<comment type="similarity">
    <text evidence="1 5">Belongs to the pseudouridine synthase RluA family.</text>
</comment>
<dbReference type="GO" id="GO:0120159">
    <property type="term" value="F:rRNA pseudouridine synthase activity"/>
    <property type="evidence" value="ECO:0007669"/>
    <property type="project" value="UniProtKB-ARBA"/>
</dbReference>
<evidence type="ECO:0000256" key="5">
    <source>
        <dbReference type="RuleBase" id="RU362028"/>
    </source>
</evidence>
<dbReference type="GO" id="GO:0000455">
    <property type="term" value="P:enzyme-directed rRNA pseudouridine synthesis"/>
    <property type="evidence" value="ECO:0007669"/>
    <property type="project" value="TreeGrafter"/>
</dbReference>
<dbReference type="SUPFAM" id="SSF55120">
    <property type="entry name" value="Pseudouridine synthase"/>
    <property type="match status" value="1"/>
</dbReference>
<dbReference type="SMART" id="SM00363">
    <property type="entry name" value="S4"/>
    <property type="match status" value="1"/>
</dbReference>
<dbReference type="AlphaFoldDB" id="A0A538U3N2"/>
<evidence type="ECO:0000256" key="1">
    <source>
        <dbReference type="ARBA" id="ARBA00010876"/>
    </source>
</evidence>
<dbReference type="Pfam" id="PF00849">
    <property type="entry name" value="PseudoU_synth_2"/>
    <property type="match status" value="1"/>
</dbReference>
<dbReference type="InterPro" id="IPR006224">
    <property type="entry name" value="PsdUridine_synth_RluA-like_CS"/>
</dbReference>
<gene>
    <name evidence="7" type="ORF">E6K80_08380</name>
</gene>
<keyword evidence="2 5" id="KW-0413">Isomerase</keyword>